<keyword evidence="5 7" id="KW-1133">Transmembrane helix</keyword>
<evidence type="ECO:0000256" key="2">
    <source>
        <dbReference type="ARBA" id="ARBA00022676"/>
    </source>
</evidence>
<evidence type="ECO:0000256" key="3">
    <source>
        <dbReference type="ARBA" id="ARBA00022679"/>
    </source>
</evidence>
<feature type="transmembrane region" description="Helical" evidence="7">
    <location>
        <begin position="59"/>
        <end position="84"/>
    </location>
</feature>
<evidence type="ECO:0000259" key="8">
    <source>
        <dbReference type="Pfam" id="PF00535"/>
    </source>
</evidence>
<organism evidence="9 10">
    <name type="scientific">Alkalicoccobacillus plakortidis</name>
    <dbReference type="NCBI Taxonomy" id="444060"/>
    <lineage>
        <taxon>Bacteria</taxon>
        <taxon>Bacillati</taxon>
        <taxon>Bacillota</taxon>
        <taxon>Bacilli</taxon>
        <taxon>Bacillales</taxon>
        <taxon>Bacillaceae</taxon>
        <taxon>Alkalicoccobacillus</taxon>
    </lineage>
</organism>
<dbReference type="InterPro" id="IPR001173">
    <property type="entry name" value="Glyco_trans_2-like"/>
</dbReference>
<name>A0ABT0XMK8_9BACI</name>
<keyword evidence="10" id="KW-1185">Reference proteome</keyword>
<dbReference type="Pfam" id="PF00535">
    <property type="entry name" value="Glycos_transf_2"/>
    <property type="match status" value="1"/>
</dbReference>
<evidence type="ECO:0000256" key="6">
    <source>
        <dbReference type="ARBA" id="ARBA00023136"/>
    </source>
</evidence>
<sequence length="329" mass="37666">MEVSLLEWLVISSFALILFYFLSRKYHWSKQVLIALFLGINAIYLGWRAVYTLPTMNTISIIAGILLLLTELAGFLQSIVFSIISWKPFKRKHIPLSDFETLPTVDIYIATYNESEDLLKRTIAACTLIRYPKNLMSIYVCDDGRRASVRELCEEYDIGYIDRKDNSHAKAGNLNHALTKTNGEIVVTMDADMVPQANFLERTLGQFTDPEMVFVQAPQVFYNDDPFQYNLFFEDQITNEQDFFMRQLEQGKDRFNATMYVGSNALFRRTALEEVGGFATGVITEDMATGMLLQSDNRKTAFINETLAVGLSPETYADLLKQRDRLVPR</sequence>
<dbReference type="SUPFAM" id="SSF53448">
    <property type="entry name" value="Nucleotide-diphospho-sugar transferases"/>
    <property type="match status" value="1"/>
</dbReference>
<dbReference type="EMBL" id="JAMQJY010000003">
    <property type="protein sequence ID" value="MCM2677139.1"/>
    <property type="molecule type" value="Genomic_DNA"/>
</dbReference>
<keyword evidence="6 7" id="KW-0472">Membrane</keyword>
<dbReference type="Proteomes" id="UP001203665">
    <property type="component" value="Unassembled WGS sequence"/>
</dbReference>
<feature type="transmembrane region" description="Helical" evidence="7">
    <location>
        <begin position="32"/>
        <end position="53"/>
    </location>
</feature>
<comment type="subcellular location">
    <subcellularLocation>
        <location evidence="1">Membrane</location>
        <topology evidence="1">Multi-pass membrane protein</topology>
    </subcellularLocation>
</comment>
<comment type="caution">
    <text evidence="9">The sequence shown here is derived from an EMBL/GenBank/DDBJ whole genome shotgun (WGS) entry which is preliminary data.</text>
</comment>
<protein>
    <submittedName>
        <fullName evidence="9">Cellulose synthase catalytic subunit</fullName>
    </submittedName>
</protein>
<evidence type="ECO:0000256" key="7">
    <source>
        <dbReference type="SAM" id="Phobius"/>
    </source>
</evidence>
<evidence type="ECO:0000313" key="9">
    <source>
        <dbReference type="EMBL" id="MCM2677139.1"/>
    </source>
</evidence>
<evidence type="ECO:0000256" key="4">
    <source>
        <dbReference type="ARBA" id="ARBA00022692"/>
    </source>
</evidence>
<accession>A0ABT0XMK8</accession>
<dbReference type="InterPro" id="IPR050321">
    <property type="entry name" value="Glycosyltr_2/OpgH_subfam"/>
</dbReference>
<gene>
    <name evidence="9" type="ORF">NDM98_18020</name>
</gene>
<feature type="domain" description="Glycosyltransferase 2-like" evidence="8">
    <location>
        <begin position="107"/>
        <end position="275"/>
    </location>
</feature>
<keyword evidence="2" id="KW-0328">Glycosyltransferase</keyword>
<feature type="transmembrane region" description="Helical" evidence="7">
    <location>
        <begin position="6"/>
        <end position="23"/>
    </location>
</feature>
<dbReference type="CDD" id="cd06421">
    <property type="entry name" value="CESA_CelA_like"/>
    <property type="match status" value="1"/>
</dbReference>
<keyword evidence="4 7" id="KW-0812">Transmembrane</keyword>
<dbReference type="InterPro" id="IPR029044">
    <property type="entry name" value="Nucleotide-diphossugar_trans"/>
</dbReference>
<reference evidence="9" key="1">
    <citation type="submission" date="2022-06" db="EMBL/GenBank/DDBJ databases">
        <title>Alkalicoccobacillus porphyridii sp. nov., isolated from a marine red alga, Porphyridium purpureum and reclassification of Shouchella plakortidis and Shouchella gibsonii as Alkalicoccobacillus plakortidis comb. nov. and Alkalicoccobacillus gibsonii comb. nov.</title>
        <authorList>
            <person name="Kim K.H."/>
            <person name="Lee J.K."/>
            <person name="Han D.M."/>
            <person name="Baek J.H."/>
            <person name="Jeon C.O."/>
        </authorList>
    </citation>
    <scope>NUCLEOTIDE SEQUENCE</scope>
    <source>
        <strain evidence="9">DSM 19153</strain>
    </source>
</reference>
<evidence type="ECO:0000313" key="10">
    <source>
        <dbReference type="Proteomes" id="UP001203665"/>
    </source>
</evidence>
<keyword evidence="3" id="KW-0808">Transferase</keyword>
<dbReference type="Gene3D" id="3.90.550.10">
    <property type="entry name" value="Spore Coat Polysaccharide Biosynthesis Protein SpsA, Chain A"/>
    <property type="match status" value="1"/>
</dbReference>
<dbReference type="PANTHER" id="PTHR43867:SF2">
    <property type="entry name" value="CELLULOSE SYNTHASE CATALYTIC SUBUNIT A [UDP-FORMING]"/>
    <property type="match status" value="1"/>
</dbReference>
<evidence type="ECO:0000256" key="5">
    <source>
        <dbReference type="ARBA" id="ARBA00022989"/>
    </source>
</evidence>
<dbReference type="PANTHER" id="PTHR43867">
    <property type="entry name" value="CELLULOSE SYNTHASE CATALYTIC SUBUNIT A [UDP-FORMING]"/>
    <property type="match status" value="1"/>
</dbReference>
<proteinExistence type="predicted"/>
<evidence type="ECO:0000256" key="1">
    <source>
        <dbReference type="ARBA" id="ARBA00004141"/>
    </source>
</evidence>